<dbReference type="Proteomes" id="UP000651452">
    <property type="component" value="Unassembled WGS sequence"/>
</dbReference>
<dbReference type="AlphaFoldDB" id="A0A8H7J042"/>
<dbReference type="PROSITE" id="PS50157">
    <property type="entry name" value="ZINC_FINGER_C2H2_2"/>
    <property type="match status" value="1"/>
</dbReference>
<evidence type="ECO:0000256" key="1">
    <source>
        <dbReference type="PROSITE-ProRule" id="PRU00042"/>
    </source>
</evidence>
<keyword evidence="1" id="KW-0479">Metal-binding</keyword>
<keyword evidence="1" id="KW-0862">Zinc</keyword>
<name>A0A8H7J042_9PLEO</name>
<dbReference type="PROSITE" id="PS00028">
    <property type="entry name" value="ZINC_FINGER_C2H2_1"/>
    <property type="match status" value="2"/>
</dbReference>
<evidence type="ECO:0000313" key="3">
    <source>
        <dbReference type="EMBL" id="KAF9693191.1"/>
    </source>
</evidence>
<dbReference type="GO" id="GO:0008270">
    <property type="term" value="F:zinc ion binding"/>
    <property type="evidence" value="ECO:0007669"/>
    <property type="project" value="UniProtKB-KW"/>
</dbReference>
<dbReference type="EMBL" id="RZGK01000016">
    <property type="protein sequence ID" value="KAF9693191.1"/>
    <property type="molecule type" value="Genomic_DNA"/>
</dbReference>
<evidence type="ECO:0000259" key="2">
    <source>
        <dbReference type="PROSITE" id="PS50157"/>
    </source>
</evidence>
<proteinExistence type="predicted"/>
<dbReference type="InterPro" id="IPR013087">
    <property type="entry name" value="Znf_C2H2_type"/>
</dbReference>
<dbReference type="SMART" id="SM00355">
    <property type="entry name" value="ZnF_C2H2"/>
    <property type="match status" value="2"/>
</dbReference>
<sequence>MENSQPPHLKPFLANTCQHHSENRFATASYNTSYEGHPALDDSCGHPCFPWWPGPGLSGNPLIATHMYGFEANPLLHGLAPAYTCAAGTLPLDGSFLSNQATVNQDWSDGINNPSMQDQFMRHPFRTAIAAGLNGYDELNAAANVSSLGFLGFPEQDGQNQPDFQLTMPAPEVAMQTITAAPVAMEQILNAGDAFVQETLNGHFRCSEPGCDSTYLRAGDCRRHLKKHNGGPFFSCTQRGCDMEFYRHDKLRAHLKQGHGIIIAALRPRRTAH</sequence>
<protein>
    <recommendedName>
        <fullName evidence="2">C2H2-type domain-containing protein</fullName>
    </recommendedName>
</protein>
<feature type="domain" description="C2H2-type" evidence="2">
    <location>
        <begin position="234"/>
        <end position="259"/>
    </location>
</feature>
<organism evidence="3 4">
    <name type="scientific">Ascochyta lentis</name>
    <dbReference type="NCBI Taxonomy" id="205686"/>
    <lineage>
        <taxon>Eukaryota</taxon>
        <taxon>Fungi</taxon>
        <taxon>Dikarya</taxon>
        <taxon>Ascomycota</taxon>
        <taxon>Pezizomycotina</taxon>
        <taxon>Dothideomycetes</taxon>
        <taxon>Pleosporomycetidae</taxon>
        <taxon>Pleosporales</taxon>
        <taxon>Pleosporineae</taxon>
        <taxon>Didymellaceae</taxon>
        <taxon>Ascochyta</taxon>
    </lineage>
</organism>
<keyword evidence="4" id="KW-1185">Reference proteome</keyword>
<dbReference type="OrthoDB" id="2687452at2759"/>
<evidence type="ECO:0000313" key="4">
    <source>
        <dbReference type="Proteomes" id="UP000651452"/>
    </source>
</evidence>
<keyword evidence="1" id="KW-0863">Zinc-finger</keyword>
<dbReference type="Gene3D" id="3.30.160.60">
    <property type="entry name" value="Classic Zinc Finger"/>
    <property type="match status" value="1"/>
</dbReference>
<accession>A0A8H7J042</accession>
<reference evidence="3" key="1">
    <citation type="submission" date="2018-12" db="EMBL/GenBank/DDBJ databases">
        <authorList>
            <person name="Syme R.A."/>
            <person name="Farfan-Caceres L."/>
            <person name="Lichtenzveig J."/>
        </authorList>
    </citation>
    <scope>NUCLEOTIDE SEQUENCE</scope>
    <source>
        <strain evidence="3">Al4</strain>
    </source>
</reference>
<reference evidence="3" key="2">
    <citation type="submission" date="2020-09" db="EMBL/GenBank/DDBJ databases">
        <title>Reference genome assembly for Australian Ascochyta lentis isolate Al4.</title>
        <authorList>
            <person name="Lee R.C."/>
            <person name="Farfan-Caceres L.M."/>
            <person name="Debler J.W."/>
            <person name="Williams A.H."/>
            <person name="Henares B.M."/>
        </authorList>
    </citation>
    <scope>NUCLEOTIDE SEQUENCE</scope>
    <source>
        <strain evidence="3">Al4</strain>
    </source>
</reference>
<comment type="caution">
    <text evidence="3">The sequence shown here is derived from an EMBL/GenBank/DDBJ whole genome shotgun (WGS) entry which is preliminary data.</text>
</comment>
<gene>
    <name evidence="3" type="ORF">EKO04_008911</name>
</gene>